<comment type="caution">
    <text evidence="1">The sequence shown here is derived from an EMBL/GenBank/DDBJ whole genome shotgun (WGS) entry which is preliminary data.</text>
</comment>
<evidence type="ECO:0000313" key="1">
    <source>
        <dbReference type="EMBL" id="HEB95368.1"/>
    </source>
</evidence>
<gene>
    <name evidence="1" type="ORF">ENI96_02915</name>
</gene>
<feature type="non-terminal residue" evidence="1">
    <location>
        <position position="1"/>
    </location>
</feature>
<proteinExistence type="predicted"/>
<accession>A0A831RL22</accession>
<protein>
    <submittedName>
        <fullName evidence="1">DMSO reductase</fullName>
    </submittedName>
</protein>
<sequence length="44" mass="5132">SYLIESGSLPIAAFAVQYLGLLLERWYFFAEAEHPQNLYYQTMS</sequence>
<dbReference type="Proteomes" id="UP000886251">
    <property type="component" value="Unassembled WGS sequence"/>
</dbReference>
<reference evidence="1" key="1">
    <citation type="journal article" date="2020" name="mSystems">
        <title>Genome- and Community-Level Interaction Insights into Carbon Utilization and Element Cycling Functions of Hydrothermarchaeota in Hydrothermal Sediment.</title>
        <authorList>
            <person name="Zhou Z."/>
            <person name="Liu Y."/>
            <person name="Xu W."/>
            <person name="Pan J."/>
            <person name="Luo Z.H."/>
            <person name="Li M."/>
        </authorList>
    </citation>
    <scope>NUCLEOTIDE SEQUENCE [LARGE SCALE GENOMIC DNA]</scope>
    <source>
        <strain evidence="1">HyVt-443</strain>
    </source>
</reference>
<organism evidence="1">
    <name type="scientific">Sedimenticola thiotaurini</name>
    <dbReference type="NCBI Taxonomy" id="1543721"/>
    <lineage>
        <taxon>Bacteria</taxon>
        <taxon>Pseudomonadati</taxon>
        <taxon>Pseudomonadota</taxon>
        <taxon>Gammaproteobacteria</taxon>
        <taxon>Chromatiales</taxon>
        <taxon>Sedimenticolaceae</taxon>
        <taxon>Sedimenticola</taxon>
    </lineage>
</organism>
<dbReference type="EMBL" id="DRKP01000036">
    <property type="protein sequence ID" value="HEB95368.1"/>
    <property type="molecule type" value="Genomic_DNA"/>
</dbReference>
<dbReference type="AlphaFoldDB" id="A0A831RL22"/>
<name>A0A831RL22_9GAMM</name>